<name>A0AAE0CRQ9_9ROSI</name>
<reference evidence="2" key="1">
    <citation type="journal article" date="2023" name="Plant J.">
        <title>Genome sequences and population genomics provide insights into the demographic history, inbreeding, and mutation load of two 'living fossil' tree species of Dipteronia.</title>
        <authorList>
            <person name="Feng Y."/>
            <person name="Comes H.P."/>
            <person name="Chen J."/>
            <person name="Zhu S."/>
            <person name="Lu R."/>
            <person name="Zhang X."/>
            <person name="Li P."/>
            <person name="Qiu J."/>
            <person name="Olsen K.M."/>
            <person name="Qiu Y."/>
        </authorList>
    </citation>
    <scope>NUCLEOTIDE SEQUENCE</scope>
    <source>
        <strain evidence="2">KIB01</strain>
    </source>
</reference>
<dbReference type="InterPro" id="IPR044730">
    <property type="entry name" value="RNase_H-like_dom_plant"/>
</dbReference>
<comment type="caution">
    <text evidence="2">The sequence shown here is derived from an EMBL/GenBank/DDBJ whole genome shotgun (WGS) entry which is preliminary data.</text>
</comment>
<accession>A0AAE0CRQ9</accession>
<feature type="domain" description="RNase H type-1" evidence="1">
    <location>
        <begin position="142"/>
        <end position="276"/>
    </location>
</feature>
<evidence type="ECO:0000259" key="1">
    <source>
        <dbReference type="PROSITE" id="PS50879"/>
    </source>
</evidence>
<dbReference type="InterPro" id="IPR002156">
    <property type="entry name" value="RNaseH_domain"/>
</dbReference>
<dbReference type="GO" id="GO:0004523">
    <property type="term" value="F:RNA-DNA hybrid ribonuclease activity"/>
    <property type="evidence" value="ECO:0007669"/>
    <property type="project" value="InterPro"/>
</dbReference>
<sequence length="276" mass="30137">MFDFAGNNRASSSTFVFTGNQQSSPSIASSSTFVFAGIQQSSPSIASSSTFVHRKSTRDDTVKITGLRLSSSAFNDDGDFFMVGWLVFELIVNKLKKILNNLIFKGIDANVAMAIDMVKHRVVWWFKCQGSVVMEPVSVMQLNAKESCVTHGSARGKPGPAGIGGVLRNSTGTIICLFSLFVGIQDSNTAEILAIHKACELCALNPRLSGRKIQIVSDTMVAVSWANNVEVFRSFSNRNIIYDIKEFLLLKKDLSVSFNSRASNSEADNLAKLEWG</sequence>
<dbReference type="EMBL" id="JANJYI010000002">
    <property type="protein sequence ID" value="KAK2660971.1"/>
    <property type="molecule type" value="Genomic_DNA"/>
</dbReference>
<dbReference type="Proteomes" id="UP001280121">
    <property type="component" value="Unassembled WGS sequence"/>
</dbReference>
<dbReference type="GO" id="GO:0003676">
    <property type="term" value="F:nucleic acid binding"/>
    <property type="evidence" value="ECO:0007669"/>
    <property type="project" value="InterPro"/>
</dbReference>
<dbReference type="PANTHER" id="PTHR47723">
    <property type="entry name" value="OS05G0353850 PROTEIN"/>
    <property type="match status" value="1"/>
</dbReference>
<dbReference type="Pfam" id="PF13456">
    <property type="entry name" value="RVT_3"/>
    <property type="match status" value="1"/>
</dbReference>
<dbReference type="InterPro" id="IPR012337">
    <property type="entry name" value="RNaseH-like_sf"/>
</dbReference>
<gene>
    <name evidence="2" type="ORF">Ddye_007504</name>
</gene>
<evidence type="ECO:0000313" key="3">
    <source>
        <dbReference type="Proteomes" id="UP001280121"/>
    </source>
</evidence>
<dbReference type="SUPFAM" id="SSF53098">
    <property type="entry name" value="Ribonuclease H-like"/>
    <property type="match status" value="1"/>
</dbReference>
<dbReference type="InterPro" id="IPR036397">
    <property type="entry name" value="RNaseH_sf"/>
</dbReference>
<evidence type="ECO:0000313" key="2">
    <source>
        <dbReference type="EMBL" id="KAK2660971.1"/>
    </source>
</evidence>
<dbReference type="CDD" id="cd06222">
    <property type="entry name" value="RNase_H_like"/>
    <property type="match status" value="1"/>
</dbReference>
<dbReference type="PROSITE" id="PS50879">
    <property type="entry name" value="RNASE_H_1"/>
    <property type="match status" value="1"/>
</dbReference>
<dbReference type="Gene3D" id="3.30.420.10">
    <property type="entry name" value="Ribonuclease H-like superfamily/Ribonuclease H"/>
    <property type="match status" value="1"/>
</dbReference>
<organism evidence="2 3">
    <name type="scientific">Dipteronia dyeriana</name>
    <dbReference type="NCBI Taxonomy" id="168575"/>
    <lineage>
        <taxon>Eukaryota</taxon>
        <taxon>Viridiplantae</taxon>
        <taxon>Streptophyta</taxon>
        <taxon>Embryophyta</taxon>
        <taxon>Tracheophyta</taxon>
        <taxon>Spermatophyta</taxon>
        <taxon>Magnoliopsida</taxon>
        <taxon>eudicotyledons</taxon>
        <taxon>Gunneridae</taxon>
        <taxon>Pentapetalae</taxon>
        <taxon>rosids</taxon>
        <taxon>malvids</taxon>
        <taxon>Sapindales</taxon>
        <taxon>Sapindaceae</taxon>
        <taxon>Hippocastanoideae</taxon>
        <taxon>Acereae</taxon>
        <taxon>Dipteronia</taxon>
    </lineage>
</organism>
<protein>
    <recommendedName>
        <fullName evidence="1">RNase H type-1 domain-containing protein</fullName>
    </recommendedName>
</protein>
<dbReference type="PANTHER" id="PTHR47723:SF22">
    <property type="entry name" value="RNASE H TYPE-1 DOMAIN-CONTAINING PROTEIN"/>
    <property type="match status" value="1"/>
</dbReference>
<dbReference type="InterPro" id="IPR053151">
    <property type="entry name" value="RNase_H-like"/>
</dbReference>
<keyword evidence="3" id="KW-1185">Reference proteome</keyword>
<proteinExistence type="predicted"/>
<dbReference type="AlphaFoldDB" id="A0AAE0CRQ9"/>